<sequence length="93" mass="10289">MPNTELTALQRSIDELRQTMSALRGRYGDTPAVRRIANDIERLEIDAAELAGGRLAPMPRQAEMVVVPDTPYDPQLWDGADDEGVGGYRPHGR</sequence>
<evidence type="ECO:0000256" key="1">
    <source>
        <dbReference type="SAM" id="MobiDB-lite"/>
    </source>
</evidence>
<dbReference type="RefSeq" id="WP_030428633.1">
    <property type="nucleotide sequence ID" value="NZ_JOEF01000004.1"/>
</dbReference>
<dbReference type="eggNOG" id="ENOG503301T">
    <property type="taxonomic scope" value="Bacteria"/>
</dbReference>
<organism evidence="2 3">
    <name type="scientific">Allokutzneria albata</name>
    <name type="common">Kibdelosporangium albatum</name>
    <dbReference type="NCBI Taxonomy" id="211114"/>
    <lineage>
        <taxon>Bacteria</taxon>
        <taxon>Bacillati</taxon>
        <taxon>Actinomycetota</taxon>
        <taxon>Actinomycetes</taxon>
        <taxon>Pseudonocardiales</taxon>
        <taxon>Pseudonocardiaceae</taxon>
        <taxon>Allokutzneria</taxon>
    </lineage>
</organism>
<protein>
    <submittedName>
        <fullName evidence="2">Uncharacterized protein</fullName>
    </submittedName>
</protein>
<dbReference type="EMBL" id="LT629701">
    <property type="protein sequence ID" value="SDN61103.1"/>
    <property type="molecule type" value="Genomic_DNA"/>
</dbReference>
<keyword evidence="3" id="KW-1185">Reference proteome</keyword>
<gene>
    <name evidence="2" type="ORF">SAMN04489726_7411</name>
</gene>
<feature type="region of interest" description="Disordered" evidence="1">
    <location>
        <begin position="71"/>
        <end position="93"/>
    </location>
</feature>
<evidence type="ECO:0000313" key="2">
    <source>
        <dbReference type="EMBL" id="SDN61103.1"/>
    </source>
</evidence>
<reference evidence="2 3" key="1">
    <citation type="submission" date="2016-10" db="EMBL/GenBank/DDBJ databases">
        <authorList>
            <person name="de Groot N.N."/>
        </authorList>
    </citation>
    <scope>NUCLEOTIDE SEQUENCE [LARGE SCALE GENOMIC DNA]</scope>
    <source>
        <strain evidence="2 3">DSM 44149</strain>
    </source>
</reference>
<evidence type="ECO:0000313" key="3">
    <source>
        <dbReference type="Proteomes" id="UP000183376"/>
    </source>
</evidence>
<dbReference type="OrthoDB" id="5194954at2"/>
<dbReference type="AlphaFoldDB" id="A0A1H0CTA3"/>
<name>A0A1H0CTA3_ALLAB</name>
<proteinExistence type="predicted"/>
<dbReference type="STRING" id="211114.SAMN04489726_7411"/>
<accession>A0A1H0CTA3</accession>
<dbReference type="Proteomes" id="UP000183376">
    <property type="component" value="Chromosome I"/>
</dbReference>